<dbReference type="InterPro" id="IPR052956">
    <property type="entry name" value="Mesenchyme-surface_protein"/>
</dbReference>
<feature type="compositionally biased region" description="Pro residues" evidence="1">
    <location>
        <begin position="602"/>
        <end position="626"/>
    </location>
</feature>
<dbReference type="PANTHER" id="PTHR46928">
    <property type="entry name" value="MESENCHYME-SPECIFIC CELL SURFACE GLYCOPROTEIN"/>
    <property type="match status" value="1"/>
</dbReference>
<dbReference type="InterPro" id="IPR015943">
    <property type="entry name" value="WD40/YVTN_repeat-like_dom_sf"/>
</dbReference>
<keyword evidence="2" id="KW-1133">Transmembrane helix</keyword>
<organism evidence="5 6">
    <name type="scientific">Candidatus Microbacterium stercoravium</name>
    <dbReference type="NCBI Taxonomy" id="2838697"/>
    <lineage>
        <taxon>Bacteria</taxon>
        <taxon>Bacillati</taxon>
        <taxon>Actinomycetota</taxon>
        <taxon>Actinomycetes</taxon>
        <taxon>Micrococcales</taxon>
        <taxon>Microbacteriaceae</taxon>
        <taxon>Microbacterium</taxon>
    </lineage>
</organism>
<name>A0A9D2H3Y2_9MICO</name>
<feature type="chain" id="PRO_5038963930" evidence="3">
    <location>
        <begin position="27"/>
        <end position="676"/>
    </location>
</feature>
<dbReference type="EMBL" id="DXAM01000062">
    <property type="protein sequence ID" value="HJA04123.1"/>
    <property type="molecule type" value="Genomic_DNA"/>
</dbReference>
<evidence type="ECO:0000256" key="3">
    <source>
        <dbReference type="SAM" id="SignalP"/>
    </source>
</evidence>
<dbReference type="InterPro" id="IPR055188">
    <property type="entry name" value="Choice_anch_I"/>
</dbReference>
<evidence type="ECO:0000259" key="4">
    <source>
        <dbReference type="Pfam" id="PF22494"/>
    </source>
</evidence>
<comment type="caution">
    <text evidence="5">The sequence shown here is derived from an EMBL/GenBank/DDBJ whole genome shotgun (WGS) entry which is preliminary data.</text>
</comment>
<evidence type="ECO:0000313" key="6">
    <source>
        <dbReference type="Proteomes" id="UP000824220"/>
    </source>
</evidence>
<dbReference type="AlphaFoldDB" id="A0A9D2H3Y2"/>
<evidence type="ECO:0000256" key="2">
    <source>
        <dbReference type="SAM" id="Phobius"/>
    </source>
</evidence>
<feature type="transmembrane region" description="Helical" evidence="2">
    <location>
        <begin position="650"/>
        <end position="671"/>
    </location>
</feature>
<keyword evidence="2" id="KW-0472">Membrane</keyword>
<feature type="compositionally biased region" description="Low complexity" evidence="1">
    <location>
        <begin position="571"/>
        <end position="601"/>
    </location>
</feature>
<gene>
    <name evidence="5" type="ORF">H9800_04610</name>
</gene>
<evidence type="ECO:0000313" key="5">
    <source>
        <dbReference type="EMBL" id="HJA04123.1"/>
    </source>
</evidence>
<feature type="region of interest" description="Disordered" evidence="1">
    <location>
        <begin position="564"/>
        <end position="653"/>
    </location>
</feature>
<proteinExistence type="predicted"/>
<accession>A0A9D2H3Y2</accession>
<reference evidence="5" key="1">
    <citation type="journal article" date="2021" name="PeerJ">
        <title>Extensive microbial diversity within the chicken gut microbiome revealed by metagenomics and culture.</title>
        <authorList>
            <person name="Gilroy R."/>
            <person name="Ravi A."/>
            <person name="Getino M."/>
            <person name="Pursley I."/>
            <person name="Horton D.L."/>
            <person name="Alikhan N.F."/>
            <person name="Baker D."/>
            <person name="Gharbi K."/>
            <person name="Hall N."/>
            <person name="Watson M."/>
            <person name="Adriaenssens E.M."/>
            <person name="Foster-Nyarko E."/>
            <person name="Jarju S."/>
            <person name="Secka A."/>
            <person name="Antonio M."/>
            <person name="Oren A."/>
            <person name="Chaudhuri R.R."/>
            <person name="La Ragione R."/>
            <person name="Hildebrand F."/>
            <person name="Pallen M.J."/>
        </authorList>
    </citation>
    <scope>NUCLEOTIDE SEQUENCE</scope>
    <source>
        <strain evidence="5">ChiHjej8B7-3636</strain>
    </source>
</reference>
<dbReference type="NCBIfam" id="NF038117">
    <property type="entry name" value="choice_anch_I"/>
    <property type="match status" value="1"/>
</dbReference>
<dbReference type="PANTHER" id="PTHR46928:SF1">
    <property type="entry name" value="MESENCHYME-SPECIFIC CELL SURFACE GLYCOPROTEIN"/>
    <property type="match status" value="1"/>
</dbReference>
<reference evidence="5" key="2">
    <citation type="submission" date="2021-04" db="EMBL/GenBank/DDBJ databases">
        <authorList>
            <person name="Gilroy R."/>
        </authorList>
    </citation>
    <scope>NUCLEOTIDE SEQUENCE</scope>
    <source>
        <strain evidence="5">ChiHjej8B7-3636</strain>
    </source>
</reference>
<evidence type="ECO:0000256" key="1">
    <source>
        <dbReference type="SAM" id="MobiDB-lite"/>
    </source>
</evidence>
<dbReference type="Gene3D" id="2.130.10.10">
    <property type="entry name" value="YVTN repeat-like/Quinoprotein amine dehydrogenase"/>
    <property type="match status" value="1"/>
</dbReference>
<keyword evidence="3" id="KW-0732">Signal</keyword>
<dbReference type="InterPro" id="IPR011045">
    <property type="entry name" value="N2O_reductase_N"/>
</dbReference>
<feature type="signal peptide" evidence="3">
    <location>
        <begin position="1"/>
        <end position="26"/>
    </location>
</feature>
<feature type="domain" description="Choice-of-anchor I" evidence="4">
    <location>
        <begin position="59"/>
        <end position="507"/>
    </location>
</feature>
<dbReference type="Pfam" id="PF22494">
    <property type="entry name" value="choice_anch_I"/>
    <property type="match status" value="1"/>
</dbReference>
<dbReference type="SUPFAM" id="SSF50974">
    <property type="entry name" value="Nitrous oxide reductase, N-terminal domain"/>
    <property type="match status" value="1"/>
</dbReference>
<protein>
    <submittedName>
        <fullName evidence="5">Choice-of-anchor I family protein</fullName>
    </submittedName>
</protein>
<sequence length="676" mass="70142">MMKSPRYLLAVGAACALALSPVAASAAQPGDVDPIYDAVPDAPFDLSVAGTFETGIFDAGASEIVQAHGNRLFSVNADAGSVFAIDMTDPAAMSELYQVGAPGGVANSVAIRDDGLGVVALEDADDKTAPGRLLFFDANADEPTVLGEVTVGSLPDMVTVSPDGAYAVVANEGEPADDFSSDPEGSVGVVALPDAVAAPSQNDVRTADFHAFEGVELDDSVRDAFGPILNDEFPRSTTWEPEYVTVQEGTAYVALQEANAIATVDLDTATVTDVFGLGFIDRGVVPLDASDRDPEDAPTINIATYPGLYGVPMPDGVHSYRVGDETYIVTANEGDAREWGDYVEPARVKDLGTEDAPGTGPLCENLEGYDDDAALGRLEVTTEMGFDEQQGCYSELYAFGSRSFSIYSADGELVFDSGAEFEELSARLSENTPLVFNSGHDDNEFDSRSDAKGVEPENLTIGEVDGRSYAFIGFERLGGVIVYDVTDPAAPSYVEYINNRSFDVSLGDEYEALEEAGASEQELAELVNSVGDLGPEGLDFISAESSPTGVPMIVVGNEVTGSTTLYTLDGAPTAPAEDPVPEPTETAAPTPEPTETAAPAPSEEPAPAPSEKPSQEPTPAPAPGGDPAPSENPTQQPTPSEEPLAPTGGGVAWGLGAGAVALVAAGIVLAARTRRA</sequence>
<keyword evidence="2" id="KW-0812">Transmembrane</keyword>
<dbReference type="Proteomes" id="UP000824220">
    <property type="component" value="Unassembled WGS sequence"/>
</dbReference>